<dbReference type="GO" id="GO:0051537">
    <property type="term" value="F:2 iron, 2 sulfur cluster binding"/>
    <property type="evidence" value="ECO:0007669"/>
    <property type="project" value="UniProtKB-KW"/>
</dbReference>
<dbReference type="Proteomes" id="UP001152797">
    <property type="component" value="Unassembled WGS sequence"/>
</dbReference>
<dbReference type="AlphaFoldDB" id="A0A9P1BVC6"/>
<comment type="cofactor">
    <cofactor evidence="5">
        <name>[2Fe-2S] cluster</name>
        <dbReference type="ChEBI" id="CHEBI:190135"/>
    </cofactor>
</comment>
<protein>
    <submittedName>
        <fullName evidence="8">Rieske domain-containing protein</fullName>
    </submittedName>
</protein>
<evidence type="ECO:0000313" key="9">
    <source>
        <dbReference type="Proteomes" id="UP001152797"/>
    </source>
</evidence>
<dbReference type="InterPro" id="IPR017941">
    <property type="entry name" value="Rieske_2Fe-2S"/>
</dbReference>
<organism evidence="7">
    <name type="scientific">Cladocopium goreaui</name>
    <dbReference type="NCBI Taxonomy" id="2562237"/>
    <lineage>
        <taxon>Eukaryota</taxon>
        <taxon>Sar</taxon>
        <taxon>Alveolata</taxon>
        <taxon>Dinophyceae</taxon>
        <taxon>Suessiales</taxon>
        <taxon>Symbiodiniaceae</taxon>
        <taxon>Cladocopium</taxon>
    </lineage>
</organism>
<reference evidence="7" key="1">
    <citation type="submission" date="2022-10" db="EMBL/GenBank/DDBJ databases">
        <authorList>
            <person name="Chen Y."/>
            <person name="Dougan E. K."/>
            <person name="Chan C."/>
            <person name="Rhodes N."/>
            <person name="Thang M."/>
        </authorList>
    </citation>
    <scope>NUCLEOTIDE SEQUENCE</scope>
</reference>
<keyword evidence="2" id="KW-0479">Metal-binding</keyword>
<evidence type="ECO:0000313" key="8">
    <source>
        <dbReference type="EMBL" id="CAL4767669.1"/>
    </source>
</evidence>
<dbReference type="PANTHER" id="PTHR21496">
    <property type="entry name" value="FERREDOXIN-RELATED"/>
    <property type="match status" value="1"/>
</dbReference>
<name>A0A9P1BVC6_9DINO</name>
<dbReference type="PANTHER" id="PTHR21496:SF0">
    <property type="entry name" value="RIESKE DOMAIN-CONTAINING PROTEIN"/>
    <property type="match status" value="1"/>
</dbReference>
<evidence type="ECO:0000259" key="6">
    <source>
        <dbReference type="PROSITE" id="PS51296"/>
    </source>
</evidence>
<dbReference type="EMBL" id="CAMXCT030000556">
    <property type="protein sequence ID" value="CAL4767669.1"/>
    <property type="molecule type" value="Genomic_DNA"/>
</dbReference>
<evidence type="ECO:0000256" key="1">
    <source>
        <dbReference type="ARBA" id="ARBA00022714"/>
    </source>
</evidence>
<accession>A0A9P1BVC6</accession>
<dbReference type="Pfam" id="PF00355">
    <property type="entry name" value="Rieske"/>
    <property type="match status" value="1"/>
</dbReference>
<dbReference type="EMBL" id="CAMXCT020000556">
    <property type="protein sequence ID" value="CAL1133732.1"/>
    <property type="molecule type" value="Genomic_DNA"/>
</dbReference>
<feature type="domain" description="Rieske" evidence="6">
    <location>
        <begin position="20"/>
        <end position="114"/>
    </location>
</feature>
<evidence type="ECO:0000313" key="7">
    <source>
        <dbReference type="EMBL" id="CAI3980357.1"/>
    </source>
</evidence>
<evidence type="ECO:0000256" key="2">
    <source>
        <dbReference type="ARBA" id="ARBA00022723"/>
    </source>
</evidence>
<dbReference type="EMBL" id="CAMXCT010000556">
    <property type="protein sequence ID" value="CAI3980357.1"/>
    <property type="molecule type" value="Genomic_DNA"/>
</dbReference>
<keyword evidence="3" id="KW-0408">Iron</keyword>
<evidence type="ECO:0000256" key="4">
    <source>
        <dbReference type="ARBA" id="ARBA00023014"/>
    </source>
</evidence>
<dbReference type="OrthoDB" id="426882at2759"/>
<comment type="caution">
    <text evidence="7">The sequence shown here is derived from an EMBL/GenBank/DDBJ whole genome shotgun (WGS) entry which is preliminary data.</text>
</comment>
<dbReference type="CDD" id="cd03467">
    <property type="entry name" value="Rieske"/>
    <property type="match status" value="1"/>
</dbReference>
<keyword evidence="1" id="KW-0001">2Fe-2S</keyword>
<proteinExistence type="predicted"/>
<evidence type="ECO:0000256" key="5">
    <source>
        <dbReference type="ARBA" id="ARBA00034078"/>
    </source>
</evidence>
<reference evidence="8 9" key="2">
    <citation type="submission" date="2024-05" db="EMBL/GenBank/DDBJ databases">
        <authorList>
            <person name="Chen Y."/>
            <person name="Shah S."/>
            <person name="Dougan E. K."/>
            <person name="Thang M."/>
            <person name="Chan C."/>
        </authorList>
    </citation>
    <scope>NUCLEOTIDE SEQUENCE [LARGE SCALE GENOMIC DNA]</scope>
</reference>
<dbReference type="GO" id="GO:0046872">
    <property type="term" value="F:metal ion binding"/>
    <property type="evidence" value="ECO:0007669"/>
    <property type="project" value="UniProtKB-KW"/>
</dbReference>
<keyword evidence="9" id="KW-1185">Reference proteome</keyword>
<keyword evidence="4" id="KW-0411">Iron-sulfur</keyword>
<dbReference type="PROSITE" id="PS51296">
    <property type="entry name" value="RIESKE"/>
    <property type="match status" value="1"/>
</dbReference>
<sequence>MSCQSQAAMADTVDIESELWHLALSAQELASLPSEPSMEVRKVAGHCILLVAGHGQYHALDARCGHRGGPLEEGDLEDLEDLEGLLVRCPWHGRRYRVDTGCEVLQSGETLPTPTQRCHSLRLDSDGALRVRLAPRDDHVASDEFAAIEDPKPPATAASSLQIWLGDNRKEPTGKEDFISDEFLF</sequence>
<dbReference type="SUPFAM" id="SSF50022">
    <property type="entry name" value="ISP domain"/>
    <property type="match status" value="1"/>
</dbReference>
<gene>
    <name evidence="7" type="ORF">C1SCF055_LOCUS8237</name>
</gene>
<dbReference type="InterPro" id="IPR036922">
    <property type="entry name" value="Rieske_2Fe-2S_sf"/>
</dbReference>
<evidence type="ECO:0000256" key="3">
    <source>
        <dbReference type="ARBA" id="ARBA00023004"/>
    </source>
</evidence>
<dbReference type="Gene3D" id="2.102.10.10">
    <property type="entry name" value="Rieske [2Fe-2S] iron-sulphur domain"/>
    <property type="match status" value="1"/>
</dbReference>